<dbReference type="KEGG" id="tet:TTHERM_00376190"/>
<dbReference type="EMBL" id="GG662706">
    <property type="protein sequence ID" value="EAR95153.2"/>
    <property type="molecule type" value="Genomic_DNA"/>
</dbReference>
<dbReference type="RefSeq" id="XP_001015398.2">
    <property type="nucleotide sequence ID" value="XM_001015398.2"/>
</dbReference>
<organism evidence="1 2">
    <name type="scientific">Tetrahymena thermophila (strain SB210)</name>
    <dbReference type="NCBI Taxonomy" id="312017"/>
    <lineage>
        <taxon>Eukaryota</taxon>
        <taxon>Sar</taxon>
        <taxon>Alveolata</taxon>
        <taxon>Ciliophora</taxon>
        <taxon>Intramacronucleata</taxon>
        <taxon>Oligohymenophorea</taxon>
        <taxon>Hymenostomatida</taxon>
        <taxon>Tetrahymenina</taxon>
        <taxon>Tetrahymenidae</taxon>
        <taxon>Tetrahymena</taxon>
    </lineage>
</organism>
<dbReference type="Proteomes" id="UP000009168">
    <property type="component" value="Unassembled WGS sequence"/>
</dbReference>
<name>Q23FK0_TETTS</name>
<proteinExistence type="predicted"/>
<protein>
    <submittedName>
        <fullName evidence="1">Uncharacterized protein</fullName>
    </submittedName>
</protein>
<evidence type="ECO:0000313" key="2">
    <source>
        <dbReference type="Proteomes" id="UP000009168"/>
    </source>
</evidence>
<accession>Q23FK0</accession>
<gene>
    <name evidence="1" type="ORF">TTHERM_00376190</name>
</gene>
<reference evidence="2" key="1">
    <citation type="journal article" date="2006" name="PLoS Biol.">
        <title>Macronuclear genome sequence of the ciliate Tetrahymena thermophila, a model eukaryote.</title>
        <authorList>
            <person name="Eisen J.A."/>
            <person name="Coyne R.S."/>
            <person name="Wu M."/>
            <person name="Wu D."/>
            <person name="Thiagarajan M."/>
            <person name="Wortman J.R."/>
            <person name="Badger J.H."/>
            <person name="Ren Q."/>
            <person name="Amedeo P."/>
            <person name="Jones K.M."/>
            <person name="Tallon L.J."/>
            <person name="Delcher A.L."/>
            <person name="Salzberg S.L."/>
            <person name="Silva J.C."/>
            <person name="Haas B.J."/>
            <person name="Majoros W.H."/>
            <person name="Farzad M."/>
            <person name="Carlton J.M."/>
            <person name="Smith R.K. Jr."/>
            <person name="Garg J."/>
            <person name="Pearlman R.E."/>
            <person name="Karrer K.M."/>
            <person name="Sun L."/>
            <person name="Manning G."/>
            <person name="Elde N.C."/>
            <person name="Turkewitz A.P."/>
            <person name="Asai D.J."/>
            <person name="Wilkes D.E."/>
            <person name="Wang Y."/>
            <person name="Cai H."/>
            <person name="Collins K."/>
            <person name="Stewart B.A."/>
            <person name="Lee S.R."/>
            <person name="Wilamowska K."/>
            <person name="Weinberg Z."/>
            <person name="Ruzzo W.L."/>
            <person name="Wloga D."/>
            <person name="Gaertig J."/>
            <person name="Frankel J."/>
            <person name="Tsao C.-C."/>
            <person name="Gorovsky M.A."/>
            <person name="Keeling P.J."/>
            <person name="Waller R.F."/>
            <person name="Patron N.J."/>
            <person name="Cherry J.M."/>
            <person name="Stover N.A."/>
            <person name="Krieger C.J."/>
            <person name="del Toro C."/>
            <person name="Ryder H.F."/>
            <person name="Williamson S.C."/>
            <person name="Barbeau R.A."/>
            <person name="Hamilton E.P."/>
            <person name="Orias E."/>
        </authorList>
    </citation>
    <scope>NUCLEOTIDE SEQUENCE [LARGE SCALE GENOMIC DNA]</scope>
    <source>
        <strain evidence="2">SB210</strain>
    </source>
</reference>
<dbReference type="InParanoid" id="Q23FK0"/>
<keyword evidence="2" id="KW-1185">Reference proteome</keyword>
<evidence type="ECO:0000313" key="1">
    <source>
        <dbReference type="EMBL" id="EAR95153.2"/>
    </source>
</evidence>
<sequence>KTSKLYTVEIKQSKNYVEQISSIAQFSFELSTLCKQTVKEEIVENILAMTHYNNGDLHSMKSPIKCIKQQEWEDKFNSYKRKKEILGGAIVFTTIMREKSPRLKDLSPYQLIELYKEALFLGLNEKELWKRVTQREIREKLFKYLFLGSIFLLSPIQKRQVNIDLVKTEKLQEYQMIQLLIQYFN</sequence>
<dbReference type="HOGENOM" id="CLU_1211910_0_0_1"/>
<feature type="non-terminal residue" evidence="1">
    <location>
        <position position="1"/>
    </location>
</feature>
<dbReference type="GeneID" id="7838039"/>
<dbReference type="AlphaFoldDB" id="Q23FK0"/>